<evidence type="ECO:0000256" key="3">
    <source>
        <dbReference type="SAM" id="SignalP"/>
    </source>
</evidence>
<accession>A0A5D3ASQ3</accession>
<evidence type="ECO:0000313" key="4">
    <source>
        <dbReference type="EMBL" id="TYJ52776.1"/>
    </source>
</evidence>
<evidence type="ECO:0000256" key="1">
    <source>
        <dbReference type="ARBA" id="ARBA00022729"/>
    </source>
</evidence>
<sequence>MFATKVFAALVAASVVLAAPASERSGSASGSASESASGSPTASNSASASGTASASDSGSSSASGTASSSAASSSASSSSGDFSGQATYYTVTGTGSACEMTVTDDDYIVALNKPQYTASDHCGDTVTITNTENGNTATAKVADECPECDSGSLDMSPGLFGALNDNDYDEGEFKITWSFSS</sequence>
<dbReference type="InterPro" id="IPR036908">
    <property type="entry name" value="RlpA-like_sf"/>
</dbReference>
<dbReference type="CDD" id="cd22191">
    <property type="entry name" value="DPBB_RlpA_EXP_N-like"/>
    <property type="match status" value="1"/>
</dbReference>
<reference evidence="4 5" key="1">
    <citation type="submission" date="2017-05" db="EMBL/GenBank/DDBJ databases">
        <title>The Genome Sequence of Tsuchiyaea wingfieldii DSM 27421.</title>
        <authorList>
            <person name="Cuomo C."/>
            <person name="Passer A."/>
            <person name="Billmyre B."/>
            <person name="Heitman J."/>
        </authorList>
    </citation>
    <scope>NUCLEOTIDE SEQUENCE [LARGE SCALE GENOMIC DNA]</scope>
    <source>
        <strain evidence="4 5">DSM 27421</strain>
    </source>
</reference>
<dbReference type="AlphaFoldDB" id="A0A5D3ASQ3"/>
<dbReference type="PANTHER" id="PTHR31836:SF25">
    <property type="entry name" value="RLPA-LIKE PROTEIN DOUBLE-PSI BETA-BARREL DOMAIN-CONTAINING PROTEIN"/>
    <property type="match status" value="1"/>
</dbReference>
<dbReference type="PANTHER" id="PTHR31836">
    <property type="match status" value="1"/>
</dbReference>
<organism evidence="4 5">
    <name type="scientific">Cryptococcus floricola</name>
    <dbReference type="NCBI Taxonomy" id="2591691"/>
    <lineage>
        <taxon>Eukaryota</taxon>
        <taxon>Fungi</taxon>
        <taxon>Dikarya</taxon>
        <taxon>Basidiomycota</taxon>
        <taxon>Agaricomycotina</taxon>
        <taxon>Tremellomycetes</taxon>
        <taxon>Tremellales</taxon>
        <taxon>Cryptococcaceae</taxon>
        <taxon>Cryptococcus</taxon>
    </lineage>
</organism>
<dbReference type="SUPFAM" id="SSF50685">
    <property type="entry name" value="Barwin-like endoglucanases"/>
    <property type="match status" value="1"/>
</dbReference>
<protein>
    <submittedName>
        <fullName evidence="4">Uncharacterized protein</fullName>
    </submittedName>
</protein>
<gene>
    <name evidence="4" type="ORF">B9479_006627</name>
</gene>
<keyword evidence="1 3" id="KW-0732">Signal</keyword>
<feature type="signal peptide" evidence="3">
    <location>
        <begin position="1"/>
        <end position="18"/>
    </location>
</feature>
<dbReference type="Gene3D" id="2.40.40.10">
    <property type="entry name" value="RlpA-like domain"/>
    <property type="match status" value="1"/>
</dbReference>
<keyword evidence="5" id="KW-1185">Reference proteome</keyword>
<dbReference type="EMBL" id="NIDF01000117">
    <property type="protein sequence ID" value="TYJ52776.1"/>
    <property type="molecule type" value="Genomic_DNA"/>
</dbReference>
<dbReference type="Proteomes" id="UP000322245">
    <property type="component" value="Unassembled WGS sequence"/>
</dbReference>
<comment type="caution">
    <text evidence="4">The sequence shown here is derived from an EMBL/GenBank/DDBJ whole genome shotgun (WGS) entry which is preliminary data.</text>
</comment>
<proteinExistence type="predicted"/>
<evidence type="ECO:0000256" key="2">
    <source>
        <dbReference type="SAM" id="MobiDB-lite"/>
    </source>
</evidence>
<dbReference type="InterPro" id="IPR051477">
    <property type="entry name" value="Expansin_CellWall"/>
</dbReference>
<evidence type="ECO:0000313" key="5">
    <source>
        <dbReference type="Proteomes" id="UP000322245"/>
    </source>
</evidence>
<name>A0A5D3ASQ3_9TREE</name>
<feature type="region of interest" description="Disordered" evidence="2">
    <location>
        <begin position="21"/>
        <end position="82"/>
    </location>
</feature>
<feature type="chain" id="PRO_5022719745" evidence="3">
    <location>
        <begin position="19"/>
        <end position="181"/>
    </location>
</feature>